<sequence length="60" mass="6651">MREAPYMLGDYVNGFTDSVVKTEPENLSIGNVEYIATEANRDGMKEAVKGLAERVADEKK</sequence>
<dbReference type="RefSeq" id="WP_083091577.1">
    <property type="nucleotide sequence ID" value="NZ_LXWF01000016.1"/>
</dbReference>
<protein>
    <submittedName>
        <fullName evidence="1">Uncharacterized protein</fullName>
    </submittedName>
</protein>
<evidence type="ECO:0000313" key="1">
    <source>
        <dbReference type="EMBL" id="ORC20209.1"/>
    </source>
</evidence>
<gene>
    <name evidence="1" type="ORF">A7979_11395</name>
</gene>
<comment type="caution">
    <text evidence="1">The sequence shown here is derived from an EMBL/GenBank/DDBJ whole genome shotgun (WGS) entry which is preliminary data.</text>
</comment>
<reference evidence="1 2" key="1">
    <citation type="submission" date="2016-05" db="EMBL/GenBank/DDBJ databases">
        <title>Draft genome sequence of a porcine commensal Rothia nasimurium.</title>
        <authorList>
            <person name="Gaiser R.A."/>
            <person name="Van Baarlen P."/>
            <person name="Wells J.M."/>
        </authorList>
    </citation>
    <scope>NUCLEOTIDE SEQUENCE [LARGE SCALE GENOMIC DNA]</scope>
    <source>
        <strain evidence="1 2">PT-32</strain>
    </source>
</reference>
<keyword evidence="2" id="KW-1185">Reference proteome</keyword>
<dbReference type="EMBL" id="LXWF01000016">
    <property type="protein sequence ID" value="ORC20209.1"/>
    <property type="molecule type" value="Genomic_DNA"/>
</dbReference>
<proteinExistence type="predicted"/>
<organism evidence="1 2">
    <name type="scientific">Rothia nasimurium</name>
    <dbReference type="NCBI Taxonomy" id="85336"/>
    <lineage>
        <taxon>Bacteria</taxon>
        <taxon>Bacillati</taxon>
        <taxon>Actinomycetota</taxon>
        <taxon>Actinomycetes</taxon>
        <taxon>Micrococcales</taxon>
        <taxon>Micrococcaceae</taxon>
        <taxon>Rothia</taxon>
    </lineage>
</organism>
<evidence type="ECO:0000313" key="2">
    <source>
        <dbReference type="Proteomes" id="UP000192359"/>
    </source>
</evidence>
<name>A0A1Y1RQ56_9MICC</name>
<accession>A0A1Y1RQ56</accession>
<dbReference type="Proteomes" id="UP000192359">
    <property type="component" value="Unassembled WGS sequence"/>
</dbReference>
<dbReference type="AlphaFoldDB" id="A0A1Y1RQ56"/>